<dbReference type="AlphaFoldDB" id="A0A1G1STR2"/>
<sequence>MDATFTLPNELLAALIAPHLERWKTEYLATLPAPDPWLTIPEAAAYAKLTDKYMAQLAYGKPFRAGTLDRPERAAVLPKIASGDTGFARGARVKQSAVDAYLMRHAYRKK</sequence>
<reference evidence="1 2" key="1">
    <citation type="submission" date="2016-08" db="EMBL/GenBank/DDBJ databases">
        <title>Hymenobacter coccineus sp. nov., Hymenobacter lapidarius sp. nov. and Hymenobacter glacialis sp. nov., isolated from Antarctic soil.</title>
        <authorList>
            <person name="Sedlacek I."/>
            <person name="Kralova S."/>
            <person name="Kyrova K."/>
            <person name="Maslanova I."/>
            <person name="Stankova E."/>
            <person name="Vrbovska V."/>
            <person name="Nemec M."/>
            <person name="Bartak M."/>
            <person name="Svec P."/>
            <person name="Busse H.-J."/>
            <person name="Pantucek R."/>
        </authorList>
    </citation>
    <scope>NUCLEOTIDE SEQUENCE [LARGE SCALE GENOMIC DNA]</scope>
    <source>
        <strain evidence="1 2">CCM 8643</strain>
    </source>
</reference>
<accession>A0A1G1STR2</accession>
<evidence type="ECO:0000313" key="1">
    <source>
        <dbReference type="EMBL" id="OGX81999.1"/>
    </source>
</evidence>
<gene>
    <name evidence="1" type="ORF">BEN47_05100</name>
</gene>
<evidence type="ECO:0000313" key="2">
    <source>
        <dbReference type="Proteomes" id="UP000176294"/>
    </source>
</evidence>
<dbReference type="Proteomes" id="UP000176294">
    <property type="component" value="Unassembled WGS sequence"/>
</dbReference>
<dbReference type="OrthoDB" id="9892815at2"/>
<dbReference type="EMBL" id="MDZB01000153">
    <property type="protein sequence ID" value="OGX81999.1"/>
    <property type="molecule type" value="Genomic_DNA"/>
</dbReference>
<dbReference type="RefSeq" id="WP_070730368.1">
    <property type="nucleotide sequence ID" value="NZ_MDZB01000153.1"/>
</dbReference>
<organism evidence="1 2">
    <name type="scientific">Hymenobacter lapidarius</name>
    <dbReference type="NCBI Taxonomy" id="1908237"/>
    <lineage>
        <taxon>Bacteria</taxon>
        <taxon>Pseudomonadati</taxon>
        <taxon>Bacteroidota</taxon>
        <taxon>Cytophagia</taxon>
        <taxon>Cytophagales</taxon>
        <taxon>Hymenobacteraceae</taxon>
        <taxon>Hymenobacter</taxon>
    </lineage>
</organism>
<protein>
    <submittedName>
        <fullName evidence="1">Uncharacterized protein</fullName>
    </submittedName>
</protein>
<keyword evidence="2" id="KW-1185">Reference proteome</keyword>
<comment type="caution">
    <text evidence="1">The sequence shown here is derived from an EMBL/GenBank/DDBJ whole genome shotgun (WGS) entry which is preliminary data.</text>
</comment>
<proteinExistence type="predicted"/>
<name>A0A1G1STR2_9BACT</name>